<keyword evidence="2" id="KW-1185">Reference proteome</keyword>
<organism evidence="1 2">
    <name type="scientific">[Clostridium] asparagiforme DSM 15981</name>
    <dbReference type="NCBI Taxonomy" id="518636"/>
    <lineage>
        <taxon>Bacteria</taxon>
        <taxon>Bacillati</taxon>
        <taxon>Bacillota</taxon>
        <taxon>Clostridia</taxon>
        <taxon>Lachnospirales</taxon>
        <taxon>Lachnospiraceae</taxon>
        <taxon>Enterocloster</taxon>
    </lineage>
</organism>
<sequence>NTDNETLIRWVNAIAETNPELLEDIESFFMNLLGIKKESD</sequence>
<proteinExistence type="predicted"/>
<dbReference type="Proteomes" id="UP000004756">
    <property type="component" value="Unassembled WGS sequence"/>
</dbReference>
<dbReference type="EMBL" id="ACCJ01000629">
    <property type="protein sequence ID" value="EEG51084.1"/>
    <property type="molecule type" value="Genomic_DNA"/>
</dbReference>
<dbReference type="HOGENOM" id="CLU_3300867_0_0_9"/>
<evidence type="ECO:0000313" key="2">
    <source>
        <dbReference type="Proteomes" id="UP000004756"/>
    </source>
</evidence>
<gene>
    <name evidence="1" type="ORF">CLOSTASPAR_06867</name>
</gene>
<protein>
    <submittedName>
        <fullName evidence="1">Uncharacterized protein</fullName>
    </submittedName>
</protein>
<name>C0DC60_9FIRM</name>
<dbReference type="AlphaFoldDB" id="C0DC60"/>
<reference evidence="1 2" key="1">
    <citation type="submission" date="2009-01" db="EMBL/GenBank/DDBJ databases">
        <authorList>
            <person name="Fulton L."/>
            <person name="Clifton S."/>
            <person name="Fulton B."/>
            <person name="Xu J."/>
            <person name="Minx P."/>
            <person name="Pepin K.H."/>
            <person name="Johnson M."/>
            <person name="Bhonagiri V."/>
            <person name="Nash W.E."/>
            <person name="Mardis E.R."/>
            <person name="Wilson R.K."/>
        </authorList>
    </citation>
    <scope>NUCLEOTIDE SEQUENCE [LARGE SCALE GENOMIC DNA]</scope>
    <source>
        <strain evidence="1 2">DSM 15981</strain>
    </source>
</reference>
<evidence type="ECO:0000313" key="1">
    <source>
        <dbReference type="EMBL" id="EEG51084.1"/>
    </source>
</evidence>
<feature type="non-terminal residue" evidence="1">
    <location>
        <position position="1"/>
    </location>
</feature>
<comment type="caution">
    <text evidence="1">The sequence shown here is derived from an EMBL/GenBank/DDBJ whole genome shotgun (WGS) entry which is preliminary data.</text>
</comment>
<reference evidence="1 2" key="2">
    <citation type="submission" date="2009-02" db="EMBL/GenBank/DDBJ databases">
        <title>Draft genome sequence of Clostridium asparagiforme (DSM 15981).</title>
        <authorList>
            <person name="Sudarsanam P."/>
            <person name="Ley R."/>
            <person name="Guruge J."/>
            <person name="Turnbaugh P.J."/>
            <person name="Mahowald M."/>
            <person name="Liep D."/>
            <person name="Gordon J."/>
        </authorList>
    </citation>
    <scope>NUCLEOTIDE SEQUENCE [LARGE SCALE GENOMIC DNA]</scope>
    <source>
        <strain evidence="1 2">DSM 15981</strain>
    </source>
</reference>
<accession>C0DC60</accession>